<keyword evidence="3" id="KW-1185">Reference proteome</keyword>
<dbReference type="Proteomes" id="UP000308530">
    <property type="component" value="Chromosome"/>
</dbReference>
<dbReference type="RefSeq" id="WP_138288893.1">
    <property type="nucleotide sequence ID" value="NZ_CP058350.1"/>
</dbReference>
<organism evidence="2 3">
    <name type="scientific">Peteryoungia desertarenae</name>
    <dbReference type="NCBI Taxonomy" id="1813451"/>
    <lineage>
        <taxon>Bacteria</taxon>
        <taxon>Pseudomonadati</taxon>
        <taxon>Pseudomonadota</taxon>
        <taxon>Alphaproteobacteria</taxon>
        <taxon>Hyphomicrobiales</taxon>
        <taxon>Rhizobiaceae</taxon>
        <taxon>Peteryoungia</taxon>
    </lineage>
</organism>
<evidence type="ECO:0000313" key="3">
    <source>
        <dbReference type="Proteomes" id="UP000308530"/>
    </source>
</evidence>
<dbReference type="Gene3D" id="3.40.50.2000">
    <property type="entry name" value="Glycogen Phosphorylase B"/>
    <property type="match status" value="1"/>
</dbReference>
<dbReference type="Pfam" id="PF22059">
    <property type="entry name" value="GumK_N"/>
    <property type="match status" value="1"/>
</dbReference>
<dbReference type="SUPFAM" id="SSF53756">
    <property type="entry name" value="UDP-Glycosyltransferase/glycogen phosphorylase"/>
    <property type="match status" value="1"/>
</dbReference>
<evidence type="ECO:0000259" key="1">
    <source>
        <dbReference type="Pfam" id="PF22059"/>
    </source>
</evidence>
<reference evidence="2 3" key="1">
    <citation type="submission" date="2020-06" db="EMBL/GenBank/DDBJ databases">
        <title>Genome sequence of Rhizobium sp strain ADMK78.</title>
        <authorList>
            <person name="Rahi P."/>
        </authorList>
    </citation>
    <scope>NUCLEOTIDE SEQUENCE [LARGE SCALE GENOMIC DNA]</scope>
    <source>
        <strain evidence="2 3">ADMK78</strain>
    </source>
</reference>
<proteinExistence type="predicted"/>
<sequence length="379" mass="42763">MTSASAMRRVLIVTGHHFADSARKVDLHFMADALRARGDHVDFLICRLSPISRLIRDGRYQEARRRPSNRWVRLGDRLEQFVWVAPFHPINLRLPLLNRLSGPIFARYGLFLPRALTERLTDYSHILIESGPSPLLTSRLRNLAQKARFIYHAADRLRTISAHPVIEKELGRTLQSYDLVHIMAEALRSDFSTDAPILYLPHGISKAEFDQSSSNPYASERNAISVGDMLFDPELIDVLSVSFPEWNFHVFGRNAKPSQMRSNIVVHGEVPFSAIVPFIKFADIGLASYRPSKDADYLSQSSLKMIQYSYCRLPIVAPDFAATGRDHVSGYRPGEAASMLAAFRCAMSYDRNSIDVSSILDWEETVERLFGLEASGPSP</sequence>
<evidence type="ECO:0000313" key="2">
    <source>
        <dbReference type="EMBL" id="QLF68209.1"/>
    </source>
</evidence>
<accession>A0ABX6QI13</accession>
<dbReference type="Gene3D" id="3.40.50.11010">
    <property type="match status" value="1"/>
</dbReference>
<gene>
    <name evidence="2" type="ORF">FE840_000810</name>
</gene>
<dbReference type="EMBL" id="CP058350">
    <property type="protein sequence ID" value="QLF68209.1"/>
    <property type="molecule type" value="Genomic_DNA"/>
</dbReference>
<feature type="domain" description="Glucuronosyltransferase GumK N-terminal" evidence="1">
    <location>
        <begin position="12"/>
        <end position="182"/>
    </location>
</feature>
<dbReference type="InterPro" id="IPR054299">
    <property type="entry name" value="GumK_N"/>
</dbReference>
<protein>
    <recommendedName>
        <fullName evidence="1">Glucuronosyltransferase GumK N-terminal domain-containing protein</fullName>
    </recommendedName>
</protein>
<name>A0ABX6QI13_9HYPH</name>